<organism evidence="1">
    <name type="scientific">marine sediment metagenome</name>
    <dbReference type="NCBI Taxonomy" id="412755"/>
    <lineage>
        <taxon>unclassified sequences</taxon>
        <taxon>metagenomes</taxon>
        <taxon>ecological metagenomes</taxon>
    </lineage>
</organism>
<evidence type="ECO:0000313" key="1">
    <source>
        <dbReference type="EMBL" id="GAH92250.1"/>
    </source>
</evidence>
<dbReference type="AlphaFoldDB" id="X1KF37"/>
<reference evidence="1" key="1">
    <citation type="journal article" date="2014" name="Front. Microbiol.">
        <title>High frequency of phylogenetically diverse reductive dehalogenase-homologous genes in deep subseafloor sedimentary metagenomes.</title>
        <authorList>
            <person name="Kawai M."/>
            <person name="Futagami T."/>
            <person name="Toyoda A."/>
            <person name="Takaki Y."/>
            <person name="Nishi S."/>
            <person name="Hori S."/>
            <person name="Arai W."/>
            <person name="Tsubouchi T."/>
            <person name="Morono Y."/>
            <person name="Uchiyama I."/>
            <person name="Ito T."/>
            <person name="Fujiyama A."/>
            <person name="Inagaki F."/>
            <person name="Takami H."/>
        </authorList>
    </citation>
    <scope>NUCLEOTIDE SEQUENCE</scope>
    <source>
        <strain evidence="1">Expedition CK06-06</strain>
    </source>
</reference>
<sequence>MTMCAKPIDEKVLKKKFEWYNVPTVIFIERMQRKGVFGEQK</sequence>
<protein>
    <submittedName>
        <fullName evidence="1">Uncharacterized protein</fullName>
    </submittedName>
</protein>
<accession>X1KF37</accession>
<name>X1KF37_9ZZZZ</name>
<dbReference type="EMBL" id="BARV01000043">
    <property type="protein sequence ID" value="GAH92250.1"/>
    <property type="molecule type" value="Genomic_DNA"/>
</dbReference>
<gene>
    <name evidence="1" type="ORF">S06H3_00274</name>
</gene>
<comment type="caution">
    <text evidence="1">The sequence shown here is derived from an EMBL/GenBank/DDBJ whole genome shotgun (WGS) entry which is preliminary data.</text>
</comment>
<proteinExistence type="predicted"/>